<dbReference type="RefSeq" id="WP_021758457.1">
    <property type="nucleotide sequence ID" value="NC_022436.1"/>
</dbReference>
<evidence type="ECO:0000256" key="5">
    <source>
        <dbReference type="PROSITE-ProRule" id="PRU00433"/>
    </source>
</evidence>
<dbReference type="PATRIC" id="fig|1121448.10.peg.3545"/>
<dbReference type="SUPFAM" id="SSF46626">
    <property type="entry name" value="Cytochrome c"/>
    <property type="match status" value="1"/>
</dbReference>
<accession>T2GG11</accession>
<feature type="transmembrane region" description="Helical" evidence="6">
    <location>
        <begin position="289"/>
        <end position="308"/>
    </location>
</feature>
<feature type="transmembrane region" description="Helical" evidence="6">
    <location>
        <begin position="95"/>
        <end position="120"/>
    </location>
</feature>
<keyword evidence="1 5" id="KW-0349">Heme</keyword>
<reference evidence="9" key="2">
    <citation type="submission" date="2013-07" db="EMBL/GenBank/DDBJ databases">
        <authorList>
            <person name="Morais-Silva F.O."/>
            <person name="Rezende A.M."/>
            <person name="Pimentel C."/>
            <person name="Resende D.M."/>
            <person name="Santos C.I."/>
            <person name="Clemente C."/>
            <person name="de Oliveira L.M."/>
            <person name="da Silva S.M."/>
            <person name="Costa D.A."/>
            <person name="Varela-Raposo A."/>
            <person name="Horacio E.C.A."/>
            <person name="Matos M."/>
            <person name="Flores O."/>
            <person name="Ruiz J.C."/>
            <person name="Rodrigues-Pousada C."/>
        </authorList>
    </citation>
    <scope>NUCLEOTIDE SEQUENCE [LARGE SCALE GENOMIC DNA]</scope>
    <source>
        <strain evidence="9">ATCC 19364 / DSM 1382 / NCIMB 9332 / VKM B-1759</strain>
        <plasmid evidence="9">Plasmid</plasmid>
    </source>
</reference>
<keyword evidence="3" id="KW-0732">Signal</keyword>
<dbReference type="InterPro" id="IPR051829">
    <property type="entry name" value="Multiheme_Cytochr_ET"/>
</dbReference>
<evidence type="ECO:0000256" key="6">
    <source>
        <dbReference type="SAM" id="Phobius"/>
    </source>
</evidence>
<keyword evidence="4 5" id="KW-0408">Iron</keyword>
<dbReference type="InterPro" id="IPR009056">
    <property type="entry name" value="Cyt_c-like_dom"/>
</dbReference>
<sequence>MEYPFLHWTAWGGGLLIALVATIHVFIAHFAVGGGLFIAIMETRVQRHGLVSHKDYLRHYAKFFLHLTMVVGGLTGVGIWFTISITAPGATSALIHGFVLGWATEWTFFLAEIVALLAYMRSFEGMRSTRRLILAWLYFVFAFGSLAVVQGLISLMLTPGEWLETRSFWDGFFNPTYFPGLLFRSAIAASIAGVFGLMTVQGFGKDVPDEGERKRLTRFCSLWTILPLPVIVAAGWWHIAVLSPEQQLLALGRSPEMAAGMRVFWWAGPAVLAGGALLTARLPRRAARAVAMVTLAASFLFLGSYEYMREAARRPYLITGYIYSNGILVADAEKLNETGILSQARWVKHKTVTPENRLEAGRELFFLQCASCHSQGGPMLDILPRSARYSTAGMEALLTGLGKVSTYMPPFFGTAAEKSALAAWLTVGLHKTPPPAAVDIVQTDEPVPAFAEDAEFMLTAAADHGVQMLFDSASIDFGHPAQGLTAQLLRRDASPSLVTEQVALTWRLEDRPEVGGPMTLDGRAFRAEGLPVSPYTSAKAFQPYPVALIQAHDEAGTLLAETKVVLPVSSEIGCWNCHGGAWSQGVAGLSEATAQDILRSHDRMNRTDLVRRSSRGERIACRSCHLDADAPGKTVPNLSAAMHGLHAVYLAGRGADACNMCHPTDPKGATRAFRDPHDDAGLDCTACHGSMEDNALGLIAREQAQGVTGLDRLAARIVPSRDDIPPRQPWINMPACQTCHTDLGDPEHAEAFGVWTADAGERFKARKDELDAVFCSGCHGAMHGVYPARNPYGDTRDNLQPLQYQQAARPLGAGGNCKACHTMDMDTPVHHPGMGLE</sequence>
<dbReference type="InterPro" id="IPR036909">
    <property type="entry name" value="Cyt_c-like_dom_sf"/>
</dbReference>
<keyword evidence="9" id="KW-1185">Reference proteome</keyword>
<dbReference type="GO" id="GO:0046872">
    <property type="term" value="F:metal ion binding"/>
    <property type="evidence" value="ECO:0007669"/>
    <property type="project" value="UniProtKB-KW"/>
</dbReference>
<evidence type="ECO:0000259" key="7">
    <source>
        <dbReference type="PROSITE" id="PS51007"/>
    </source>
</evidence>
<keyword evidence="6" id="KW-0472">Membrane</keyword>
<evidence type="ECO:0000256" key="4">
    <source>
        <dbReference type="ARBA" id="ARBA00023004"/>
    </source>
</evidence>
<evidence type="ECO:0000256" key="2">
    <source>
        <dbReference type="ARBA" id="ARBA00022723"/>
    </source>
</evidence>
<evidence type="ECO:0000313" key="9">
    <source>
        <dbReference type="Proteomes" id="UP000016587"/>
    </source>
</evidence>
<keyword evidence="6" id="KW-0812">Transmembrane</keyword>
<dbReference type="CDD" id="cd08168">
    <property type="entry name" value="Cytochrom_C3"/>
    <property type="match status" value="1"/>
</dbReference>
<feature type="domain" description="Cytochrome c" evidence="7">
    <location>
        <begin position="356"/>
        <end position="540"/>
    </location>
</feature>
<feature type="transmembrane region" description="Helical" evidence="6">
    <location>
        <begin position="219"/>
        <end position="243"/>
    </location>
</feature>
<protein>
    <submittedName>
        <fullName evidence="8">Cytochrome c family protein</fullName>
    </submittedName>
</protein>
<dbReference type="EMBL" id="CP006586">
    <property type="protein sequence ID" value="AGW15263.1"/>
    <property type="molecule type" value="Genomic_DNA"/>
</dbReference>
<dbReference type="SUPFAM" id="SSF48695">
    <property type="entry name" value="Multiheme cytochromes"/>
    <property type="match status" value="2"/>
</dbReference>
<keyword evidence="6" id="KW-1133">Transmembrane helix</keyword>
<keyword evidence="2 5" id="KW-0479">Metal-binding</keyword>
<feature type="transmembrane region" description="Helical" evidence="6">
    <location>
        <begin position="263"/>
        <end position="282"/>
    </location>
</feature>
<dbReference type="PROSITE" id="PS51007">
    <property type="entry name" value="CYTC"/>
    <property type="match status" value="1"/>
</dbReference>
<dbReference type="KEGG" id="dgg:DGI_4051"/>
<dbReference type="GO" id="GO:0020037">
    <property type="term" value="F:heme binding"/>
    <property type="evidence" value="ECO:0007669"/>
    <property type="project" value="InterPro"/>
</dbReference>
<feature type="transmembrane region" description="Helical" evidence="6">
    <location>
        <begin position="177"/>
        <end position="198"/>
    </location>
</feature>
<feature type="transmembrane region" description="Helical" evidence="6">
    <location>
        <begin position="15"/>
        <end position="42"/>
    </location>
</feature>
<dbReference type="Proteomes" id="UP000016587">
    <property type="component" value="Plasmid unnamed"/>
</dbReference>
<dbReference type="eggNOG" id="COG2010">
    <property type="taxonomic scope" value="Bacteria"/>
</dbReference>
<evidence type="ECO:0000313" key="8">
    <source>
        <dbReference type="EMBL" id="AGW15263.1"/>
    </source>
</evidence>
<dbReference type="Gene3D" id="1.10.760.10">
    <property type="entry name" value="Cytochrome c-like domain"/>
    <property type="match status" value="1"/>
</dbReference>
<dbReference type="GO" id="GO:0009055">
    <property type="term" value="F:electron transfer activity"/>
    <property type="evidence" value="ECO:0007669"/>
    <property type="project" value="InterPro"/>
</dbReference>
<reference evidence="8 9" key="1">
    <citation type="journal article" date="2013" name="J. Bacteriol.">
        <title>Roles of HynAB and Ech, the only two hydrogenases found in the model sulfate reducer Desulfovibrio gigas.</title>
        <authorList>
            <person name="Morais-Silva F.O."/>
            <person name="Santos C.I."/>
            <person name="Rodrigues R."/>
            <person name="Pereira I.A."/>
            <person name="Rodrigues-Pousada C."/>
        </authorList>
    </citation>
    <scope>NUCLEOTIDE SEQUENCE [LARGE SCALE GENOMIC DNA]</scope>
    <source>
        <strain evidence="9">ATCC 19364 / DSM 1382 / NCIMB 9332 / VKM B-1759</strain>
        <plasmid evidence="9">Plasmid</plasmid>
    </source>
</reference>
<dbReference type="InterPro" id="IPR036280">
    <property type="entry name" value="Multihaem_cyt_sf"/>
</dbReference>
<gene>
    <name evidence="8" type="ORF">DGI_4051</name>
</gene>
<evidence type="ECO:0000256" key="3">
    <source>
        <dbReference type="ARBA" id="ARBA00022729"/>
    </source>
</evidence>
<geneLocation type="plasmid" evidence="9"/>
<keyword evidence="8" id="KW-0614">Plasmid</keyword>
<dbReference type="AlphaFoldDB" id="T2GG11"/>
<dbReference type="eggNOG" id="COG1271">
    <property type="taxonomic scope" value="Bacteria"/>
</dbReference>
<evidence type="ECO:0000256" key="1">
    <source>
        <dbReference type="ARBA" id="ARBA00022617"/>
    </source>
</evidence>
<feature type="transmembrane region" description="Helical" evidence="6">
    <location>
        <begin position="132"/>
        <end position="157"/>
    </location>
</feature>
<feature type="transmembrane region" description="Helical" evidence="6">
    <location>
        <begin position="63"/>
        <end position="83"/>
    </location>
</feature>
<dbReference type="PANTHER" id="PTHR35038">
    <property type="entry name" value="DISSIMILATORY SULFITE REDUCTASE SIRA"/>
    <property type="match status" value="1"/>
</dbReference>
<proteinExistence type="predicted"/>
<dbReference type="PANTHER" id="PTHR35038:SF8">
    <property type="entry name" value="C-TYPE POLYHEME CYTOCHROME OMCC"/>
    <property type="match status" value="1"/>
</dbReference>
<dbReference type="OrthoDB" id="9795893at2"/>
<name>T2GG11_MEGG1</name>
<dbReference type="Gene3D" id="1.10.1130.10">
    <property type="entry name" value="Flavocytochrome C3, Chain A"/>
    <property type="match status" value="1"/>
</dbReference>
<organism evidence="8 9">
    <name type="scientific">Megalodesulfovibrio gigas (strain ATCC 19364 / DSM 1382 / NCIMB 9332 / VKM B-1759)</name>
    <name type="common">Desulfovibrio gigas</name>
    <dbReference type="NCBI Taxonomy" id="1121448"/>
    <lineage>
        <taxon>Bacteria</taxon>
        <taxon>Pseudomonadati</taxon>
        <taxon>Thermodesulfobacteriota</taxon>
        <taxon>Desulfovibrionia</taxon>
        <taxon>Desulfovibrionales</taxon>
        <taxon>Desulfovibrionaceae</taxon>
        <taxon>Megalodesulfovibrio</taxon>
    </lineage>
</organism>
<dbReference type="Gene3D" id="3.90.10.10">
    <property type="entry name" value="Cytochrome C3"/>
    <property type="match status" value="1"/>
</dbReference>
<dbReference type="HOGENOM" id="CLU_344439_0_0_7"/>